<dbReference type="AlphaFoldDB" id="A0A4Y6V466"/>
<evidence type="ECO:0000256" key="1">
    <source>
        <dbReference type="SAM" id="Phobius"/>
    </source>
</evidence>
<dbReference type="OrthoDB" id="9897728at2"/>
<feature type="transmembrane region" description="Helical" evidence="1">
    <location>
        <begin position="102"/>
        <end position="124"/>
    </location>
</feature>
<dbReference type="EMBL" id="CP041217">
    <property type="protein sequence ID" value="QDH23470.1"/>
    <property type="molecule type" value="Genomic_DNA"/>
</dbReference>
<dbReference type="Proteomes" id="UP000316968">
    <property type="component" value="Chromosome"/>
</dbReference>
<keyword evidence="3" id="KW-1185">Reference proteome</keyword>
<keyword evidence="1" id="KW-1133">Transmembrane helix</keyword>
<evidence type="ECO:0000313" key="2">
    <source>
        <dbReference type="EMBL" id="QDH23470.1"/>
    </source>
</evidence>
<dbReference type="KEGG" id="saca:FFV09_22955"/>
<dbReference type="RefSeq" id="WP_141450007.1">
    <property type="nucleotide sequence ID" value="NZ_CP041217.1"/>
</dbReference>
<sequence>MENYILALPLVAAILLIVLEVASCIVFLRSIKKPLTDTAVYSSQTTPPLFKHYKETHSRYKAYKEIKRDKPELFKMIKLSLKSHNIDGDLGSKILDILTKTVFAIALASMGFVATVSVANLNFLNSNKNELNDSTQSIQDIFSNFTAGLDFFNVTLNIAFLAFTVALIYLFSSKIKKNELHRHLTIVEEIEKEIP</sequence>
<organism evidence="2 3">
    <name type="scientific">Saccharibacillus brassicae</name>
    <dbReference type="NCBI Taxonomy" id="2583377"/>
    <lineage>
        <taxon>Bacteria</taxon>
        <taxon>Bacillati</taxon>
        <taxon>Bacillota</taxon>
        <taxon>Bacilli</taxon>
        <taxon>Bacillales</taxon>
        <taxon>Paenibacillaceae</taxon>
        <taxon>Saccharibacillus</taxon>
    </lineage>
</organism>
<reference evidence="2 3" key="1">
    <citation type="submission" date="2019-06" db="EMBL/GenBank/DDBJ databases">
        <title>Saccharibacillus brassicae sp. nov., an endophytic bacterium isolated from Chinese cabbage seeds (Brassica pekinensis).</title>
        <authorList>
            <person name="Jiang L."/>
            <person name="Lee J."/>
            <person name="Kim S.W."/>
        </authorList>
    </citation>
    <scope>NUCLEOTIDE SEQUENCE [LARGE SCALE GENOMIC DNA]</scope>
    <source>
        <strain evidence="3">KCTC 43072 / ATSA2</strain>
    </source>
</reference>
<accession>A0A4Y6V466</accession>
<evidence type="ECO:0008006" key="4">
    <source>
        <dbReference type="Google" id="ProtNLM"/>
    </source>
</evidence>
<proteinExistence type="predicted"/>
<protein>
    <recommendedName>
        <fullName evidence="4">MotA/TolQ/ExbB proton channel family protein</fullName>
    </recommendedName>
</protein>
<feature type="transmembrane region" description="Helical" evidence="1">
    <location>
        <begin position="6"/>
        <end position="28"/>
    </location>
</feature>
<keyword evidence="1" id="KW-0472">Membrane</keyword>
<name>A0A4Y6V466_SACBS</name>
<feature type="transmembrane region" description="Helical" evidence="1">
    <location>
        <begin position="151"/>
        <end position="172"/>
    </location>
</feature>
<gene>
    <name evidence="2" type="ORF">FFV09_22955</name>
</gene>
<keyword evidence="1" id="KW-0812">Transmembrane</keyword>
<evidence type="ECO:0000313" key="3">
    <source>
        <dbReference type="Proteomes" id="UP000316968"/>
    </source>
</evidence>